<dbReference type="Gene3D" id="3.40.50.720">
    <property type="entry name" value="NAD(P)-binding Rossmann-like Domain"/>
    <property type="match status" value="1"/>
</dbReference>
<evidence type="ECO:0000313" key="2">
    <source>
        <dbReference type="EMBL" id="RIJ49156.1"/>
    </source>
</evidence>
<dbReference type="Pfam" id="PF13460">
    <property type="entry name" value="NAD_binding_10"/>
    <property type="match status" value="1"/>
</dbReference>
<dbReference type="PANTHER" id="PTHR15020">
    <property type="entry name" value="FLAVIN REDUCTASE-RELATED"/>
    <property type="match status" value="1"/>
</dbReference>
<protein>
    <submittedName>
        <fullName evidence="2">NAD(P)-dependent oxidoreductase</fullName>
    </submittedName>
</protein>
<dbReference type="EMBL" id="QWGR01000003">
    <property type="protein sequence ID" value="RIJ49156.1"/>
    <property type="molecule type" value="Genomic_DNA"/>
</dbReference>
<organism evidence="2 3">
    <name type="scientific">Maribellus luteus</name>
    <dbReference type="NCBI Taxonomy" id="2305463"/>
    <lineage>
        <taxon>Bacteria</taxon>
        <taxon>Pseudomonadati</taxon>
        <taxon>Bacteroidota</taxon>
        <taxon>Bacteroidia</taxon>
        <taxon>Marinilabiliales</taxon>
        <taxon>Prolixibacteraceae</taxon>
        <taxon>Maribellus</taxon>
    </lineage>
</organism>
<proteinExistence type="predicted"/>
<dbReference type="InterPro" id="IPR036291">
    <property type="entry name" value="NAD(P)-bd_dom_sf"/>
</dbReference>
<dbReference type="InterPro" id="IPR016040">
    <property type="entry name" value="NAD(P)-bd_dom"/>
</dbReference>
<dbReference type="AlphaFoldDB" id="A0A399SYS6"/>
<gene>
    <name evidence="2" type="ORF">D1614_06240</name>
</gene>
<reference evidence="2 3" key="1">
    <citation type="submission" date="2018-08" db="EMBL/GenBank/DDBJ databases">
        <title>Pallidiluteibacterium maritimus gen. nov., sp. nov., isolated from coastal sediment.</title>
        <authorList>
            <person name="Zhou L.Y."/>
        </authorList>
    </citation>
    <scope>NUCLEOTIDE SEQUENCE [LARGE SCALE GENOMIC DNA]</scope>
    <source>
        <strain evidence="2 3">XSD2</strain>
    </source>
</reference>
<comment type="caution">
    <text evidence="2">The sequence shown here is derived from an EMBL/GenBank/DDBJ whole genome shotgun (WGS) entry which is preliminary data.</text>
</comment>
<dbReference type="RefSeq" id="WP_119437042.1">
    <property type="nucleotide sequence ID" value="NZ_QWGR01000003.1"/>
</dbReference>
<dbReference type="Proteomes" id="UP000265926">
    <property type="component" value="Unassembled WGS sequence"/>
</dbReference>
<feature type="domain" description="NAD(P)-binding" evidence="1">
    <location>
        <begin position="7"/>
        <end position="222"/>
    </location>
</feature>
<dbReference type="SUPFAM" id="SSF51735">
    <property type="entry name" value="NAD(P)-binding Rossmann-fold domains"/>
    <property type="match status" value="1"/>
</dbReference>
<dbReference type="OrthoDB" id="9790734at2"/>
<keyword evidence="3" id="KW-1185">Reference proteome</keyword>
<evidence type="ECO:0000313" key="3">
    <source>
        <dbReference type="Proteomes" id="UP000265926"/>
    </source>
</evidence>
<name>A0A399SYS6_9BACT</name>
<accession>A0A399SYS6</accession>
<dbReference type="PANTHER" id="PTHR15020:SF11">
    <property type="entry name" value="OS06G0360300 PROTEIN"/>
    <property type="match status" value="1"/>
</dbReference>
<evidence type="ECO:0000259" key="1">
    <source>
        <dbReference type="Pfam" id="PF13460"/>
    </source>
</evidence>
<sequence>MKTLVLGASGATGRQVVEQLLLKGQPVKLVARSLASLPESWNTNHQVTIIRVGISEVSVDEMAELLSDCQSVVSCLGHNLSLKGLFGKPRNLVAGAVELVCKAIEKNARQQAVKIVWMNTAGSRNNDLNEKQSVAEKLVMALIRVLVPPHSDNEKAAGFLRHGVGKNHAGIQWVAVRPDTLIDEEKVSEYELYPSPVRSALFRPGKTSRINTAHFMARLATDNDLWNKWQGQMPVIYNKTH</sequence>